<evidence type="ECO:0000313" key="2">
    <source>
        <dbReference type="Proteomes" id="UP000054279"/>
    </source>
</evidence>
<keyword evidence="2" id="KW-1185">Reference proteome</keyword>
<organism evidence="1 2">
    <name type="scientific">Sphaerobolus stellatus (strain SS14)</name>
    <dbReference type="NCBI Taxonomy" id="990650"/>
    <lineage>
        <taxon>Eukaryota</taxon>
        <taxon>Fungi</taxon>
        <taxon>Dikarya</taxon>
        <taxon>Basidiomycota</taxon>
        <taxon>Agaricomycotina</taxon>
        <taxon>Agaricomycetes</taxon>
        <taxon>Phallomycetidae</taxon>
        <taxon>Geastrales</taxon>
        <taxon>Sphaerobolaceae</taxon>
        <taxon>Sphaerobolus</taxon>
    </lineage>
</organism>
<accession>A0A0C9VV26</accession>
<reference evidence="1 2" key="1">
    <citation type="submission" date="2014-06" db="EMBL/GenBank/DDBJ databases">
        <title>Evolutionary Origins and Diversification of the Mycorrhizal Mutualists.</title>
        <authorList>
            <consortium name="DOE Joint Genome Institute"/>
            <consortium name="Mycorrhizal Genomics Consortium"/>
            <person name="Kohler A."/>
            <person name="Kuo A."/>
            <person name="Nagy L.G."/>
            <person name="Floudas D."/>
            <person name="Copeland A."/>
            <person name="Barry K.W."/>
            <person name="Cichocki N."/>
            <person name="Veneault-Fourrey C."/>
            <person name="LaButti K."/>
            <person name="Lindquist E.A."/>
            <person name="Lipzen A."/>
            <person name="Lundell T."/>
            <person name="Morin E."/>
            <person name="Murat C."/>
            <person name="Riley R."/>
            <person name="Ohm R."/>
            <person name="Sun H."/>
            <person name="Tunlid A."/>
            <person name="Henrissat B."/>
            <person name="Grigoriev I.V."/>
            <person name="Hibbett D.S."/>
            <person name="Martin F."/>
        </authorList>
    </citation>
    <scope>NUCLEOTIDE SEQUENCE [LARGE SCALE GENOMIC DNA]</scope>
    <source>
        <strain evidence="1 2">SS14</strain>
    </source>
</reference>
<dbReference type="InterPro" id="IPR032675">
    <property type="entry name" value="LRR_dom_sf"/>
</dbReference>
<dbReference type="HOGENOM" id="CLU_586849_0_0_1"/>
<gene>
    <name evidence="1" type="ORF">M422DRAFT_31494</name>
</gene>
<sequence length="478" mass="55212">MDIINQLPMEILEDIFFETLPPSPLEDRTNIYNRHPLKGKCHDPRDVIIATCTRWKTIATSSPKLWTRLQIDTEGHKDIQVIEELLNRSGVMPLDVLLDVESPTTYARKAKQRKRFETKVLDLLRNHFWRLRVFSVSIVGHYIEHDTVFVKLFPPDTRADFLKLEQFIISCSIDPEEDLLPVDGLGIIHAPNLAYFKITANLTAIWDAFTPQTMNGLKEVYFNFFEHPCLEAVEMLSTCLQLQTLCWECDWGVFPRGLPSKMVYPDLRSLTMDLQTTEQCDLINEEFYTPQLESLNIRGCHISWIKPFLNKNSQIHNLGLNMIKAEESAEDVFSRFTDLRSLRLRNSQLSHSFFATFLSISEDGRVILPHIEEFELAGSPLKPTKIGMEPVLLEVIRSRVGVTEGPIFRFSLLHVRPSEWDDLMELQRKHPYSIEINNNVQCYDKSVAEELKPANVVTIDVLEEGITDAMEFLFLESQ</sequence>
<dbReference type="Gene3D" id="3.80.10.10">
    <property type="entry name" value="Ribonuclease Inhibitor"/>
    <property type="match status" value="1"/>
</dbReference>
<dbReference type="OrthoDB" id="2269034at2759"/>
<dbReference type="Proteomes" id="UP000054279">
    <property type="component" value="Unassembled WGS sequence"/>
</dbReference>
<evidence type="ECO:0000313" key="1">
    <source>
        <dbReference type="EMBL" id="KIJ42131.1"/>
    </source>
</evidence>
<name>A0A0C9VV26_SPHS4</name>
<protein>
    <recommendedName>
        <fullName evidence="3">F-box domain-containing protein</fullName>
    </recommendedName>
</protein>
<dbReference type="SUPFAM" id="SSF52047">
    <property type="entry name" value="RNI-like"/>
    <property type="match status" value="1"/>
</dbReference>
<dbReference type="EMBL" id="KN837132">
    <property type="protein sequence ID" value="KIJ42131.1"/>
    <property type="molecule type" value="Genomic_DNA"/>
</dbReference>
<evidence type="ECO:0008006" key="3">
    <source>
        <dbReference type="Google" id="ProtNLM"/>
    </source>
</evidence>
<dbReference type="AlphaFoldDB" id="A0A0C9VV26"/>
<proteinExistence type="predicted"/>